<sequence>MTELTPQTIVNSLISKGNELISLAKQACIYCASVAYLAQHIHSFLIVLKPLAPNMRTDNQIQALHKVQEIFESYGNVLPHLSESKWIQPALNWPADYVHEYINGFRNSLINVCPVLELDPAKVIKYDEQQDKVNKIADLQSLKKSIQNLMAQMNTSDAVGVQQQIETKLKEIKKLLPSEAAGRRQNANLKRPSCDSIPVAQIQRRVEELLSQFKAINIENEDLRLHGQIGAGGFGTVNKATRLSTAEVVAVKELRSDRLTVGSWASLYAEIETMASVRHQFVLELVGAHITEPYRIITRFCQGKSLFDRLHRCNKQTPPLTPTKLTTIAYEVAVGMEHLHSMDIVHRDLKTLNILLDDEDDGCVADFGLSGMMKDNQELCGGVGTPHYTAPEVLSHARYGPKVDSFSFGVVLWEMLMRKVPYGDMSHMAIYEHVVTRGWRLGMPNDTPEGLKKMITRCWSKNPNDRPDFSEIVHLFEANEVFFPGSEKIDFQKVKATRRCPPLDLEYALPVLKNPNDEHFPSVSYYIVSKIDEKIRLKLREAKIIDSLTTAQINVDTVLLLASALLDEPEFPKFFKNGGLSMFKECVTAQRGTMISAAVRFGLKVPTDMLPQLRQFLPDLINFLKANSSLTNHHIIQFLTKFPLDDLNEFKQEISDALLEIVQKVDDQSTFDAIVNLLPLCKSKYKIEELRNFYHLLSLNFTVPSNFVKTLIEVDDTERRPELIYAILKATATSEVTNEFIEFIQKCGDDVLDRVWRLKDIFVTMHDLINKGDVVAPLFLLFCIAPNHDAAISLADSQLLASLIQMKGHQTQRLQIFTVLCGFEDFCTKLKDIDGVLHLLVSSLSEKQHVNSAVRLIGSLSSHNIGCQILNDNGVLELFTQLFLSSSCGDTVTTQMILRNVARSGCDIPQVSLIVSCLMQDMMYEHSKKCEILDTLVALVETVPGSVQEHDLQRIVMQQVTQEKPLLVLLSLRLFAVCDVNVLRNIYPQLLAAIHALLNKSQLLYPEIIEEALNVINNLAKQFDLTEFLKKTELPRYIEEIVALLPEGNSRKEVFTKLEDSIVHCNSGYSVH</sequence>
<dbReference type="InterPro" id="IPR016024">
    <property type="entry name" value="ARM-type_fold"/>
</dbReference>
<evidence type="ECO:0000313" key="7">
    <source>
        <dbReference type="Proteomes" id="UP000179807"/>
    </source>
</evidence>
<dbReference type="OrthoDB" id="10258615at2759"/>
<keyword evidence="6" id="KW-0808">Transferase</keyword>
<dbReference type="AlphaFoldDB" id="A0A1J4K7Y9"/>
<keyword evidence="7" id="KW-1185">Reference proteome</keyword>
<keyword evidence="1" id="KW-0723">Serine/threonine-protein kinase</keyword>
<accession>A0A1J4K7Y9</accession>
<feature type="domain" description="Protein kinase" evidence="5">
    <location>
        <begin position="223"/>
        <end position="483"/>
    </location>
</feature>
<dbReference type="PANTHER" id="PTHR44329">
    <property type="entry name" value="SERINE/THREONINE-PROTEIN KINASE TNNI3K-RELATED"/>
    <property type="match status" value="1"/>
</dbReference>
<protein>
    <submittedName>
        <fullName evidence="6">TKL family protein kinase</fullName>
    </submittedName>
</protein>
<dbReference type="CDD" id="cd13999">
    <property type="entry name" value="STKc_MAP3K-like"/>
    <property type="match status" value="1"/>
</dbReference>
<dbReference type="PROSITE" id="PS50011">
    <property type="entry name" value="PROTEIN_KINASE_DOM"/>
    <property type="match status" value="1"/>
</dbReference>
<dbReference type="GeneID" id="94838313"/>
<evidence type="ECO:0000256" key="1">
    <source>
        <dbReference type="ARBA" id="ARBA00022527"/>
    </source>
</evidence>
<gene>
    <name evidence="6" type="ORF">TRFO_24185</name>
</gene>
<reference evidence="6" key="1">
    <citation type="submission" date="2016-10" db="EMBL/GenBank/DDBJ databases">
        <authorList>
            <person name="Benchimol M."/>
            <person name="Almeida L.G."/>
            <person name="Vasconcelos A.T."/>
            <person name="Perreira-Neves A."/>
            <person name="Rosa I.A."/>
            <person name="Tasca T."/>
            <person name="Bogo M.R."/>
            <person name="de Souza W."/>
        </authorList>
    </citation>
    <scope>NUCLEOTIDE SEQUENCE [LARGE SCALE GENOMIC DNA]</scope>
    <source>
        <strain evidence="6">K</strain>
    </source>
</reference>
<evidence type="ECO:0000313" key="6">
    <source>
        <dbReference type="EMBL" id="OHT07609.1"/>
    </source>
</evidence>
<comment type="caution">
    <text evidence="6">The sequence shown here is derived from an EMBL/GenBank/DDBJ whole genome shotgun (WGS) entry which is preliminary data.</text>
</comment>
<dbReference type="Pfam" id="PF07714">
    <property type="entry name" value="PK_Tyr_Ser-Thr"/>
    <property type="match status" value="1"/>
</dbReference>
<dbReference type="InterPro" id="IPR011009">
    <property type="entry name" value="Kinase-like_dom_sf"/>
</dbReference>
<dbReference type="Proteomes" id="UP000179807">
    <property type="component" value="Unassembled WGS sequence"/>
</dbReference>
<name>A0A1J4K7Y9_9EUKA</name>
<keyword evidence="2 4" id="KW-0547">Nucleotide-binding</keyword>
<dbReference type="SUPFAM" id="SSF48371">
    <property type="entry name" value="ARM repeat"/>
    <property type="match status" value="1"/>
</dbReference>
<feature type="binding site" evidence="4">
    <location>
        <position position="252"/>
    </location>
    <ligand>
        <name>ATP</name>
        <dbReference type="ChEBI" id="CHEBI:30616"/>
    </ligand>
</feature>
<dbReference type="EMBL" id="MLAK01000692">
    <property type="protein sequence ID" value="OHT07609.1"/>
    <property type="molecule type" value="Genomic_DNA"/>
</dbReference>
<dbReference type="InterPro" id="IPR008271">
    <property type="entry name" value="Ser/Thr_kinase_AS"/>
</dbReference>
<dbReference type="PROSITE" id="PS00108">
    <property type="entry name" value="PROTEIN_KINASE_ST"/>
    <property type="match status" value="1"/>
</dbReference>
<evidence type="ECO:0000256" key="3">
    <source>
        <dbReference type="ARBA" id="ARBA00022840"/>
    </source>
</evidence>
<keyword evidence="6" id="KW-0418">Kinase</keyword>
<dbReference type="Gene3D" id="3.30.200.20">
    <property type="entry name" value="Phosphorylase Kinase, domain 1"/>
    <property type="match status" value="1"/>
</dbReference>
<dbReference type="PANTHER" id="PTHR44329:SF214">
    <property type="entry name" value="PROTEIN KINASE DOMAIN-CONTAINING PROTEIN"/>
    <property type="match status" value="1"/>
</dbReference>
<dbReference type="VEuPathDB" id="TrichDB:TRFO_24185"/>
<keyword evidence="3 4" id="KW-0067">ATP-binding</keyword>
<dbReference type="Gene3D" id="1.10.510.10">
    <property type="entry name" value="Transferase(Phosphotransferase) domain 1"/>
    <property type="match status" value="1"/>
</dbReference>
<dbReference type="InterPro" id="IPR051681">
    <property type="entry name" value="Ser/Thr_Kinases-Pseudokinases"/>
</dbReference>
<dbReference type="InterPro" id="IPR001245">
    <property type="entry name" value="Ser-Thr/Tyr_kinase_cat_dom"/>
</dbReference>
<evidence type="ECO:0000256" key="4">
    <source>
        <dbReference type="PROSITE-ProRule" id="PRU10141"/>
    </source>
</evidence>
<evidence type="ECO:0000256" key="2">
    <source>
        <dbReference type="ARBA" id="ARBA00022741"/>
    </source>
</evidence>
<proteinExistence type="predicted"/>
<dbReference type="PROSITE" id="PS00107">
    <property type="entry name" value="PROTEIN_KINASE_ATP"/>
    <property type="match status" value="1"/>
</dbReference>
<dbReference type="RefSeq" id="XP_068360745.1">
    <property type="nucleotide sequence ID" value="XM_068503609.1"/>
</dbReference>
<dbReference type="GO" id="GO:0005524">
    <property type="term" value="F:ATP binding"/>
    <property type="evidence" value="ECO:0007669"/>
    <property type="project" value="UniProtKB-UniRule"/>
</dbReference>
<dbReference type="Gene3D" id="1.25.10.10">
    <property type="entry name" value="Leucine-rich Repeat Variant"/>
    <property type="match status" value="1"/>
</dbReference>
<dbReference type="SUPFAM" id="SSF56112">
    <property type="entry name" value="Protein kinase-like (PK-like)"/>
    <property type="match status" value="1"/>
</dbReference>
<dbReference type="SMART" id="SM00220">
    <property type="entry name" value="S_TKc"/>
    <property type="match status" value="1"/>
</dbReference>
<dbReference type="InterPro" id="IPR000719">
    <property type="entry name" value="Prot_kinase_dom"/>
</dbReference>
<dbReference type="GO" id="GO:0004674">
    <property type="term" value="F:protein serine/threonine kinase activity"/>
    <property type="evidence" value="ECO:0007669"/>
    <property type="project" value="TreeGrafter"/>
</dbReference>
<organism evidence="6 7">
    <name type="scientific">Tritrichomonas foetus</name>
    <dbReference type="NCBI Taxonomy" id="1144522"/>
    <lineage>
        <taxon>Eukaryota</taxon>
        <taxon>Metamonada</taxon>
        <taxon>Parabasalia</taxon>
        <taxon>Tritrichomonadida</taxon>
        <taxon>Tritrichomonadidae</taxon>
        <taxon>Tritrichomonas</taxon>
    </lineage>
</organism>
<dbReference type="InterPro" id="IPR011989">
    <property type="entry name" value="ARM-like"/>
</dbReference>
<dbReference type="InterPro" id="IPR017441">
    <property type="entry name" value="Protein_kinase_ATP_BS"/>
</dbReference>
<evidence type="ECO:0000259" key="5">
    <source>
        <dbReference type="PROSITE" id="PS50011"/>
    </source>
</evidence>